<keyword evidence="3 6" id="KW-1133">Transmembrane helix</keyword>
<evidence type="ECO:0000256" key="4">
    <source>
        <dbReference type="ARBA" id="ARBA00023136"/>
    </source>
</evidence>
<dbReference type="GO" id="GO:0012505">
    <property type="term" value="C:endomembrane system"/>
    <property type="evidence" value="ECO:0007669"/>
    <property type="project" value="UniProtKB-SubCell"/>
</dbReference>
<proteinExistence type="predicted"/>
<accession>A0AAW0YZ35</accession>
<evidence type="ECO:0000313" key="8">
    <source>
        <dbReference type="Proteomes" id="UP001388673"/>
    </source>
</evidence>
<keyword evidence="2 6" id="KW-0812">Transmembrane</keyword>
<keyword evidence="8" id="KW-1185">Reference proteome</keyword>
<sequence>MSQSPLARSSRRPLHAFAHPPSRLSKSSSINDFNDQDRIASPSPSTPGGSQSQPGKFSTPASRYRNVGSATPNNVSTPSAKIHYSPYATSTPPQGLSRSSSIPFDMAASAKAARRAEEEGKMTPLTDTGMKKKRFVRRKPLWQRIVSFPQQLLDNAVFHSPTSIQDILPDEHLANPISLALHGIHYLLVAPLFSERDEATSVLRSAGGRETGVSSRWDRWENEGKTHGRGLLGGWSKFIFTLLFLLLAVGNATYLFTRFRTYDMQLRSAQEPVPSPHASPVAAHKAKKDDDDVFSTPTNAVQEPSSQGAKIVKFTGRALLYLIKFTFHATLSAFGKPRRDAPAFTGFGQAEDKIQSLRVWDPQEFCLAFFCAFPPTSPLLTHLLTPLHPFLTPFLHLSTTFLLSHLAKSYAQLVKDRMLLSAEVMREYDQRFVYKRVFSNRMDRGVGTHEAELVW</sequence>
<dbReference type="GO" id="GO:0043007">
    <property type="term" value="P:maintenance of rDNA"/>
    <property type="evidence" value="ECO:0007669"/>
    <property type="project" value="TreeGrafter"/>
</dbReference>
<organism evidence="7 8">
    <name type="scientific">Kwoniella newhampshirensis</name>
    <dbReference type="NCBI Taxonomy" id="1651941"/>
    <lineage>
        <taxon>Eukaryota</taxon>
        <taxon>Fungi</taxon>
        <taxon>Dikarya</taxon>
        <taxon>Basidiomycota</taxon>
        <taxon>Agaricomycotina</taxon>
        <taxon>Tremellomycetes</taxon>
        <taxon>Tremellales</taxon>
        <taxon>Cryptococcaceae</taxon>
        <taxon>Kwoniella</taxon>
    </lineage>
</organism>
<feature type="compositionally biased region" description="Polar residues" evidence="5">
    <location>
        <begin position="68"/>
        <end position="79"/>
    </location>
</feature>
<dbReference type="RefSeq" id="XP_066802738.1">
    <property type="nucleotide sequence ID" value="XM_066946346.1"/>
</dbReference>
<dbReference type="AlphaFoldDB" id="A0AAW0YZ35"/>
<dbReference type="GeneID" id="92180497"/>
<protein>
    <submittedName>
        <fullName evidence="7">Uncharacterized protein</fullName>
    </submittedName>
</protein>
<keyword evidence="4 6" id="KW-0472">Membrane</keyword>
<evidence type="ECO:0000313" key="7">
    <source>
        <dbReference type="EMBL" id="KAK8854500.1"/>
    </source>
</evidence>
<evidence type="ECO:0000256" key="6">
    <source>
        <dbReference type="SAM" id="Phobius"/>
    </source>
</evidence>
<feature type="compositionally biased region" description="Polar residues" evidence="5">
    <location>
        <begin position="87"/>
        <end position="101"/>
    </location>
</feature>
<gene>
    <name evidence="7" type="ORF">IAR55_003239</name>
</gene>
<dbReference type="EMBL" id="JBCAWK010000006">
    <property type="protein sequence ID" value="KAK8854500.1"/>
    <property type="molecule type" value="Genomic_DNA"/>
</dbReference>
<dbReference type="InterPro" id="IPR018819">
    <property type="entry name" value="Nur1/Mug154"/>
</dbReference>
<name>A0AAW0YZ35_9TREE</name>
<dbReference type="Proteomes" id="UP001388673">
    <property type="component" value="Unassembled WGS sequence"/>
</dbReference>
<evidence type="ECO:0000256" key="5">
    <source>
        <dbReference type="SAM" id="MobiDB-lite"/>
    </source>
</evidence>
<dbReference type="GO" id="GO:0007096">
    <property type="term" value="P:regulation of exit from mitosis"/>
    <property type="evidence" value="ECO:0007669"/>
    <property type="project" value="TreeGrafter"/>
</dbReference>
<dbReference type="PANTHER" id="PTHR28293:SF1">
    <property type="entry name" value="NUCLEAR RIM PROTEIN 1"/>
    <property type="match status" value="1"/>
</dbReference>
<dbReference type="Pfam" id="PF10332">
    <property type="entry name" value="DUF2418"/>
    <property type="match status" value="1"/>
</dbReference>
<comment type="caution">
    <text evidence="7">The sequence shown here is derived from an EMBL/GenBank/DDBJ whole genome shotgun (WGS) entry which is preliminary data.</text>
</comment>
<evidence type="ECO:0000256" key="1">
    <source>
        <dbReference type="ARBA" id="ARBA00004127"/>
    </source>
</evidence>
<feature type="region of interest" description="Disordered" evidence="5">
    <location>
        <begin position="270"/>
        <end position="302"/>
    </location>
</feature>
<dbReference type="PANTHER" id="PTHR28293">
    <property type="entry name" value="NUCLEAR RIM PROTEIN 1"/>
    <property type="match status" value="1"/>
</dbReference>
<feature type="compositionally biased region" description="Polar residues" evidence="5">
    <location>
        <begin position="24"/>
        <end position="33"/>
    </location>
</feature>
<evidence type="ECO:0000256" key="3">
    <source>
        <dbReference type="ARBA" id="ARBA00022989"/>
    </source>
</evidence>
<evidence type="ECO:0000256" key="2">
    <source>
        <dbReference type="ARBA" id="ARBA00022692"/>
    </source>
</evidence>
<feature type="region of interest" description="Disordered" evidence="5">
    <location>
        <begin position="1"/>
        <end position="101"/>
    </location>
</feature>
<feature type="transmembrane region" description="Helical" evidence="6">
    <location>
        <begin position="238"/>
        <end position="257"/>
    </location>
</feature>
<comment type="subcellular location">
    <subcellularLocation>
        <location evidence="1">Endomembrane system</location>
        <topology evidence="1">Multi-pass membrane protein</topology>
    </subcellularLocation>
</comment>
<feature type="compositionally biased region" description="Low complexity" evidence="5">
    <location>
        <begin position="41"/>
        <end position="55"/>
    </location>
</feature>
<reference evidence="7 8" key="1">
    <citation type="journal article" date="2024" name="bioRxiv">
        <title>Comparative genomics of Cryptococcus and Kwoniella reveals pathogenesis evolution and contrasting karyotype dynamics via intercentromeric recombination or chromosome fusion.</title>
        <authorList>
            <person name="Coelho M.A."/>
            <person name="David-Palma M."/>
            <person name="Shea T."/>
            <person name="Bowers K."/>
            <person name="McGinley-Smith S."/>
            <person name="Mohammad A.W."/>
            <person name="Gnirke A."/>
            <person name="Yurkov A.M."/>
            <person name="Nowrousian M."/>
            <person name="Sun S."/>
            <person name="Cuomo C.A."/>
            <person name="Heitman J."/>
        </authorList>
    </citation>
    <scope>NUCLEOTIDE SEQUENCE [LARGE SCALE GENOMIC DNA]</scope>
    <source>
        <strain evidence="7 8">CBS 13917</strain>
    </source>
</reference>
<dbReference type="KEGG" id="kne:92180497"/>